<evidence type="ECO:0000256" key="1">
    <source>
        <dbReference type="ARBA" id="ARBA00010641"/>
    </source>
</evidence>
<dbReference type="Gene3D" id="3.10.450.50">
    <property type="match status" value="1"/>
</dbReference>
<keyword evidence="3" id="KW-0805">Transcription regulation</keyword>
<dbReference type="Pfam" id="PF08281">
    <property type="entry name" value="Sigma70_r4_2"/>
    <property type="match status" value="1"/>
</dbReference>
<dbReference type="NCBIfam" id="TIGR02960">
    <property type="entry name" value="SigX5"/>
    <property type="match status" value="1"/>
</dbReference>
<evidence type="ECO:0000259" key="8">
    <source>
        <dbReference type="Pfam" id="PF08281"/>
    </source>
</evidence>
<evidence type="ECO:0000259" key="9">
    <source>
        <dbReference type="Pfam" id="PF12680"/>
    </source>
</evidence>
<sequence>MSFRVGGPLAAALTDTDTAAAENGTRRADLPGWHHGRVEQTVLERARTGDERAFDELTEPYRRELLVHCYRMLGSLTEAEDTLQETLLAAWRGLPDFEQRSSLRTWLYRIATNRCLNVLRAARRRPPEPIPPFQPPEPTRRDSITWLQPVPDDVLAEVTDPAAGPEANHQARATVELTFVAALQRLPPLHTATVVLRDVLGFPTAEVADLLDSTPTVVKGTLQRARATLRRDHGSLEGTRPGSSTEQTLAQRFAQAYLAGDVDGVVALLTDDAWLTMPPAPHEYHGPDAISEFLRASFGYRGTRRAHLWPTSANTQPAFATYLDDPHAGRHGPAGAFASPAGLIVLTCVGERISAITRFHLYDLYPRFGMPDRLPITLDNGSPA</sequence>
<dbReference type="Gene3D" id="1.10.10.10">
    <property type="entry name" value="Winged helix-like DNA-binding domain superfamily/Winged helix DNA-binding domain"/>
    <property type="match status" value="1"/>
</dbReference>
<dbReference type="SUPFAM" id="SSF88659">
    <property type="entry name" value="Sigma3 and sigma4 domains of RNA polymerase sigma factors"/>
    <property type="match status" value="1"/>
</dbReference>
<proteinExistence type="inferred from homology"/>
<dbReference type="InterPro" id="IPR032710">
    <property type="entry name" value="NTF2-like_dom_sf"/>
</dbReference>
<dbReference type="InterPro" id="IPR014305">
    <property type="entry name" value="RNA_pol_sigma-G_actinobac"/>
</dbReference>
<accession>A0A4U8WGS7</accession>
<evidence type="ECO:0000256" key="4">
    <source>
        <dbReference type="ARBA" id="ARBA00023082"/>
    </source>
</evidence>
<dbReference type="AlphaFoldDB" id="A0A4U8WGS7"/>
<dbReference type="InterPro" id="IPR036388">
    <property type="entry name" value="WH-like_DNA-bd_sf"/>
</dbReference>
<dbReference type="InterPro" id="IPR013249">
    <property type="entry name" value="RNA_pol_sigma70_r4_t2"/>
</dbReference>
<keyword evidence="6" id="KW-0804">Transcription</keyword>
<dbReference type="EMBL" id="LR215973">
    <property type="protein sequence ID" value="VFB01169.1"/>
    <property type="molecule type" value="Genomic_DNA"/>
</dbReference>
<dbReference type="InterPro" id="IPR039425">
    <property type="entry name" value="RNA_pol_sigma-70-like"/>
</dbReference>
<dbReference type="InterPro" id="IPR007627">
    <property type="entry name" value="RNA_pol_sigma70_r2"/>
</dbReference>
<keyword evidence="5" id="KW-0238">DNA-binding</keyword>
<evidence type="ECO:0000313" key="11">
    <source>
        <dbReference type="Proteomes" id="UP000290439"/>
    </source>
</evidence>
<comment type="similarity">
    <text evidence="1">Belongs to the sigma-70 factor family. ECF subfamily.</text>
</comment>
<evidence type="ECO:0000256" key="2">
    <source>
        <dbReference type="ARBA" id="ARBA00011344"/>
    </source>
</evidence>
<feature type="domain" description="SnoaL-like" evidence="9">
    <location>
        <begin position="251"/>
        <end position="308"/>
    </location>
</feature>
<dbReference type="Pfam" id="PF12680">
    <property type="entry name" value="SnoaL_2"/>
    <property type="match status" value="1"/>
</dbReference>
<dbReference type="Gene3D" id="1.10.1740.10">
    <property type="match status" value="1"/>
</dbReference>
<dbReference type="NCBIfam" id="TIGR02937">
    <property type="entry name" value="sigma70-ECF"/>
    <property type="match status" value="1"/>
</dbReference>
<dbReference type="NCBIfam" id="NF006089">
    <property type="entry name" value="PRK08241.1"/>
    <property type="match status" value="1"/>
</dbReference>
<feature type="domain" description="RNA polymerase sigma-70 region 2" evidence="7">
    <location>
        <begin position="59"/>
        <end position="125"/>
    </location>
</feature>
<evidence type="ECO:0000313" key="10">
    <source>
        <dbReference type="EMBL" id="VFB01169.1"/>
    </source>
</evidence>
<evidence type="ECO:0000256" key="5">
    <source>
        <dbReference type="ARBA" id="ARBA00023125"/>
    </source>
</evidence>
<name>A0A4U8WGS7_9NOCA</name>
<dbReference type="InterPro" id="IPR013325">
    <property type="entry name" value="RNA_pol_sigma_r2"/>
</dbReference>
<dbReference type="GO" id="GO:0003677">
    <property type="term" value="F:DNA binding"/>
    <property type="evidence" value="ECO:0007669"/>
    <property type="project" value="UniProtKB-KW"/>
</dbReference>
<dbReference type="PANTHER" id="PTHR43133">
    <property type="entry name" value="RNA POLYMERASE ECF-TYPE SIGMA FACTO"/>
    <property type="match status" value="1"/>
</dbReference>
<dbReference type="PANTHER" id="PTHR43133:SF65">
    <property type="entry name" value="ECF RNA POLYMERASE SIGMA FACTOR SIGG"/>
    <property type="match status" value="1"/>
</dbReference>
<comment type="subunit">
    <text evidence="2">Interacts transiently with the RNA polymerase catalytic core formed by RpoA, RpoB, RpoC and RpoZ (2 alpha, 1 beta, 1 beta' and 1 omega subunit) to form the RNA polymerase holoenzyme that can initiate transcription.</text>
</comment>
<dbReference type="InterPro" id="IPR037401">
    <property type="entry name" value="SnoaL-like"/>
</dbReference>
<reference evidence="10 11" key="1">
    <citation type="submission" date="2019-02" db="EMBL/GenBank/DDBJ databases">
        <authorList>
            <consortium name="Pathogen Informatics"/>
        </authorList>
    </citation>
    <scope>NUCLEOTIDE SEQUENCE [LARGE SCALE GENOMIC DNA]</scope>
    <source>
        <strain evidence="10 11">3012STDY6756504</strain>
    </source>
</reference>
<dbReference type="Pfam" id="PF04542">
    <property type="entry name" value="Sigma70_r2"/>
    <property type="match status" value="1"/>
</dbReference>
<evidence type="ECO:0000256" key="6">
    <source>
        <dbReference type="ARBA" id="ARBA00023163"/>
    </source>
</evidence>
<dbReference type="InterPro" id="IPR013324">
    <property type="entry name" value="RNA_pol_sigma_r3/r4-like"/>
</dbReference>
<dbReference type="InterPro" id="IPR014284">
    <property type="entry name" value="RNA_pol_sigma-70_dom"/>
</dbReference>
<protein>
    <submittedName>
        <fullName evidence="10">Sigma-24</fullName>
    </submittedName>
</protein>
<evidence type="ECO:0000259" key="7">
    <source>
        <dbReference type="Pfam" id="PF04542"/>
    </source>
</evidence>
<dbReference type="SUPFAM" id="SSF54427">
    <property type="entry name" value="NTF2-like"/>
    <property type="match status" value="1"/>
</dbReference>
<dbReference type="SUPFAM" id="SSF88946">
    <property type="entry name" value="Sigma2 domain of RNA polymerase sigma factors"/>
    <property type="match status" value="1"/>
</dbReference>
<evidence type="ECO:0000256" key="3">
    <source>
        <dbReference type="ARBA" id="ARBA00023015"/>
    </source>
</evidence>
<feature type="domain" description="RNA polymerase sigma factor 70 region 4 type 2" evidence="8">
    <location>
        <begin position="180"/>
        <end position="229"/>
    </location>
</feature>
<dbReference type="GO" id="GO:0016987">
    <property type="term" value="F:sigma factor activity"/>
    <property type="evidence" value="ECO:0007669"/>
    <property type="project" value="UniProtKB-KW"/>
</dbReference>
<dbReference type="GO" id="GO:0006352">
    <property type="term" value="P:DNA-templated transcription initiation"/>
    <property type="evidence" value="ECO:0007669"/>
    <property type="project" value="InterPro"/>
</dbReference>
<gene>
    <name evidence="10" type="primary">rpoE_6</name>
    <name evidence="10" type="ORF">NCTC10797_04986</name>
</gene>
<dbReference type="Proteomes" id="UP000290439">
    <property type="component" value="Chromosome"/>
</dbReference>
<organism evidence="10 11">
    <name type="scientific">Nocardia cyriacigeorgica</name>
    <dbReference type="NCBI Taxonomy" id="135487"/>
    <lineage>
        <taxon>Bacteria</taxon>
        <taxon>Bacillati</taxon>
        <taxon>Actinomycetota</taxon>
        <taxon>Actinomycetes</taxon>
        <taxon>Mycobacteriales</taxon>
        <taxon>Nocardiaceae</taxon>
        <taxon>Nocardia</taxon>
    </lineage>
</organism>
<keyword evidence="4" id="KW-0731">Sigma factor</keyword>